<evidence type="ECO:0000313" key="3">
    <source>
        <dbReference type="Proteomes" id="UP000218615"/>
    </source>
</evidence>
<sequence length="384" mass="44229">MPFLSTRSKLQLTEKEIEYLTSLSISRTKPMREIERAKILLLTYQGINDSKIAEKLGTNRQKVIRCIKKALAYGIKEAIDDLPRSGKPRDITAEARAWIISIACMKPKDFGYPHELWTHQLLAKYIQKNCVAMGFPEASKISSGTISKILGASNIKPHKISSYIHRVDPEFESKSVLVLHTYKKVELLKKLKNEGNDIDIAIVSCDEKPGIQAIGNKYPDLMPVAGEYSTVSRDYEYKRFGTLSLLAGIDLLTGIIHYKIHEKHRSSEFIEFLKEMDSYYPEKLKIVVILDNLRMHTSKETQKYLETVPQRFQFVFTPKHASWLNIIESLFSKMTRSMLRGIRVSSKNELIERIGQYLDEINEMPVIFKWKYKMDEMPGSIESL</sequence>
<dbReference type="Pfam" id="PF13358">
    <property type="entry name" value="DDE_3"/>
    <property type="match status" value="1"/>
</dbReference>
<proteinExistence type="predicted"/>
<dbReference type="EMBL" id="FZMP01000219">
    <property type="protein sequence ID" value="SNQ62347.1"/>
    <property type="molecule type" value="Genomic_DNA"/>
</dbReference>
<dbReference type="SUPFAM" id="SSF53098">
    <property type="entry name" value="Ribonuclease H-like"/>
    <property type="match status" value="1"/>
</dbReference>
<feature type="domain" description="Tc1-like transposase DDE" evidence="1">
    <location>
        <begin position="232"/>
        <end position="351"/>
    </location>
</feature>
<evidence type="ECO:0000313" key="2">
    <source>
        <dbReference type="EMBL" id="SNQ62347.1"/>
    </source>
</evidence>
<dbReference type="SUPFAM" id="SSF46689">
    <property type="entry name" value="Homeodomain-like"/>
    <property type="match status" value="1"/>
</dbReference>
<dbReference type="Proteomes" id="UP000218615">
    <property type="component" value="Unassembled WGS sequence"/>
</dbReference>
<dbReference type="InterPro" id="IPR036397">
    <property type="entry name" value="RNaseH_sf"/>
</dbReference>
<dbReference type="Pfam" id="PF13551">
    <property type="entry name" value="HTH_29"/>
    <property type="match status" value="1"/>
</dbReference>
<dbReference type="Gene3D" id="3.30.420.10">
    <property type="entry name" value="Ribonuclease H-like superfamily/Ribonuclease H"/>
    <property type="match status" value="1"/>
</dbReference>
<accession>A0A284VT37</accession>
<dbReference type="OrthoDB" id="146664at2157"/>
<dbReference type="RefSeq" id="WP_096206927.1">
    <property type="nucleotide sequence ID" value="NZ_FZMP01000219.1"/>
</dbReference>
<dbReference type="InterPro" id="IPR009057">
    <property type="entry name" value="Homeodomain-like_sf"/>
</dbReference>
<dbReference type="AlphaFoldDB" id="A0A284VT37"/>
<dbReference type="InterPro" id="IPR038717">
    <property type="entry name" value="Tc1-like_DDE_dom"/>
</dbReference>
<dbReference type="NCBIfam" id="NF033545">
    <property type="entry name" value="transpos_IS630"/>
    <property type="match status" value="1"/>
</dbReference>
<dbReference type="InterPro" id="IPR047655">
    <property type="entry name" value="Transpos_IS630-like"/>
</dbReference>
<name>A0A284VT37_9EURY</name>
<dbReference type="InterPro" id="IPR012337">
    <property type="entry name" value="RNaseH-like_sf"/>
</dbReference>
<protein>
    <recommendedName>
        <fullName evidence="1">Tc1-like transposase DDE domain-containing protein</fullName>
    </recommendedName>
</protein>
<reference evidence="3" key="1">
    <citation type="submission" date="2017-06" db="EMBL/GenBank/DDBJ databases">
        <authorList>
            <person name="Cremers G."/>
        </authorList>
    </citation>
    <scope>NUCLEOTIDE SEQUENCE [LARGE SCALE GENOMIC DNA]</scope>
</reference>
<evidence type="ECO:0000259" key="1">
    <source>
        <dbReference type="Pfam" id="PF13358"/>
    </source>
</evidence>
<keyword evidence="3" id="KW-1185">Reference proteome</keyword>
<gene>
    <name evidence="2" type="ORF">MNV_700001</name>
</gene>
<organism evidence="2 3">
    <name type="scientific">Candidatus Methanoperedens nitratireducens</name>
    <dbReference type="NCBI Taxonomy" id="1392998"/>
    <lineage>
        <taxon>Archaea</taxon>
        <taxon>Methanobacteriati</taxon>
        <taxon>Methanobacteriota</taxon>
        <taxon>Stenosarchaea group</taxon>
        <taxon>Methanomicrobia</taxon>
        <taxon>Methanosarcinales</taxon>
        <taxon>ANME-2 cluster</taxon>
        <taxon>Candidatus Methanoperedentaceae</taxon>
        <taxon>Candidatus Methanoperedens</taxon>
    </lineage>
</organism>
<dbReference type="GO" id="GO:0003676">
    <property type="term" value="F:nucleic acid binding"/>
    <property type="evidence" value="ECO:0007669"/>
    <property type="project" value="InterPro"/>
</dbReference>